<name>A0A9P0CXL0_9CUCU</name>
<feature type="non-terminal residue" evidence="1">
    <location>
        <position position="156"/>
    </location>
</feature>
<gene>
    <name evidence="1" type="ORF">PSYICH_LOCUS10284</name>
</gene>
<evidence type="ECO:0000313" key="1">
    <source>
        <dbReference type="EMBL" id="CAH1110159.1"/>
    </source>
</evidence>
<proteinExistence type="predicted"/>
<keyword evidence="2" id="KW-1185">Reference proteome</keyword>
<evidence type="ECO:0008006" key="3">
    <source>
        <dbReference type="Google" id="ProtNLM"/>
    </source>
</evidence>
<accession>A0A9P0CXL0</accession>
<dbReference type="PANTHER" id="PTHR46289:SF14">
    <property type="entry name" value="DUF4371 DOMAIN-CONTAINING PROTEIN"/>
    <property type="match status" value="1"/>
</dbReference>
<organism evidence="1 2">
    <name type="scientific">Psylliodes chrysocephalus</name>
    <dbReference type="NCBI Taxonomy" id="3402493"/>
    <lineage>
        <taxon>Eukaryota</taxon>
        <taxon>Metazoa</taxon>
        <taxon>Ecdysozoa</taxon>
        <taxon>Arthropoda</taxon>
        <taxon>Hexapoda</taxon>
        <taxon>Insecta</taxon>
        <taxon>Pterygota</taxon>
        <taxon>Neoptera</taxon>
        <taxon>Endopterygota</taxon>
        <taxon>Coleoptera</taxon>
        <taxon>Polyphaga</taxon>
        <taxon>Cucujiformia</taxon>
        <taxon>Chrysomeloidea</taxon>
        <taxon>Chrysomelidae</taxon>
        <taxon>Galerucinae</taxon>
        <taxon>Alticini</taxon>
        <taxon>Psylliodes</taxon>
    </lineage>
</organism>
<dbReference type="OrthoDB" id="10051013at2759"/>
<reference evidence="1" key="1">
    <citation type="submission" date="2022-01" db="EMBL/GenBank/DDBJ databases">
        <authorList>
            <person name="King R."/>
        </authorList>
    </citation>
    <scope>NUCLEOTIDE SEQUENCE</scope>
</reference>
<dbReference type="EMBL" id="OV651816">
    <property type="protein sequence ID" value="CAH1110159.1"/>
    <property type="molecule type" value="Genomic_DNA"/>
</dbReference>
<dbReference type="InterPro" id="IPR052958">
    <property type="entry name" value="IFN-induced_PKR_regulator"/>
</dbReference>
<dbReference type="Proteomes" id="UP001153636">
    <property type="component" value="Chromosome 4"/>
</dbReference>
<dbReference type="AlphaFoldDB" id="A0A9P0CXL0"/>
<evidence type="ECO:0000313" key="2">
    <source>
        <dbReference type="Proteomes" id="UP001153636"/>
    </source>
</evidence>
<feature type="non-terminal residue" evidence="1">
    <location>
        <position position="1"/>
    </location>
</feature>
<protein>
    <recommendedName>
        <fullName evidence="3">Zinc finger MYM-type protein 1</fullName>
    </recommendedName>
</protein>
<sequence length="156" mass="17675">FLTFITVKKTKGRYLANAILSELKSLGVDCEYLVGQGYHKASSMKGRFKGVKVVIRESYPEALYVHCSLHSLNLALGHSCQVQPIRNTIEIIKSVGNFIKSSAKRTKCLDNIEKNFLETQSKNLTAMCETCWVENHDGLLRFNEIYKDIIDTLDDL</sequence>
<dbReference type="PANTHER" id="PTHR46289">
    <property type="entry name" value="52 KDA REPRESSOR OF THE INHIBITOR OF THE PROTEIN KINASE-LIKE PROTEIN-RELATED"/>
    <property type="match status" value="1"/>
</dbReference>